<evidence type="ECO:0000313" key="3">
    <source>
        <dbReference type="EMBL" id="ABL97230.1"/>
    </source>
</evidence>
<dbReference type="EMBL" id="EF107099">
    <property type="protein sequence ID" value="ABL97230.1"/>
    <property type="molecule type" value="Genomic_DNA"/>
</dbReference>
<evidence type="ECO:0000256" key="1">
    <source>
        <dbReference type="SAM" id="Coils"/>
    </source>
</evidence>
<name>A4GJD5_9BACT</name>
<feature type="coiled-coil region" evidence="1">
    <location>
        <begin position="159"/>
        <end position="196"/>
    </location>
</feature>
<sequence length="209" mass="23729">MAIKISASKEEHTMGNKNSSGLFLGVVFVLLLCGILALSLWVSEMSRSSDQVNELVESRLAILEEQLQLADSTSTEFLSDINTQLQFLDKEIRKLWDLSNKRNKANISKLTQDMSKQSKLLKDIATTQTNDQKNIQKIDVQLKKLDQATKKITLLNQSNTSTEAKLLELNRNLLLLEETVQAFDSYRKQNNELMQELQLQISSINTVNQ</sequence>
<accession>A4GJD5</accession>
<keyword evidence="2" id="KW-1133">Transmembrane helix</keyword>
<gene>
    <name evidence="3" type="ORF">MBMO_EB0-49D07.0073</name>
</gene>
<organism evidence="3">
    <name type="scientific">uncultured marine bacterium EB0_49D07</name>
    <dbReference type="NCBI Taxonomy" id="415439"/>
    <lineage>
        <taxon>Bacteria</taxon>
        <taxon>environmental samples</taxon>
    </lineage>
</organism>
<proteinExistence type="predicted"/>
<dbReference type="AlphaFoldDB" id="A4GJD5"/>
<keyword evidence="2" id="KW-0812">Transmembrane</keyword>
<protein>
    <submittedName>
        <fullName evidence="3">Uncharacterized protein</fullName>
    </submittedName>
</protein>
<feature type="transmembrane region" description="Helical" evidence="2">
    <location>
        <begin position="21"/>
        <end position="42"/>
    </location>
</feature>
<evidence type="ECO:0000256" key="2">
    <source>
        <dbReference type="SAM" id="Phobius"/>
    </source>
</evidence>
<keyword evidence="2" id="KW-0472">Membrane</keyword>
<reference evidence="3" key="1">
    <citation type="journal article" date="2007" name="Environ. Microbiol.">
        <title>Proteorhodopsin photosystem gene clusters exhibit co-evolutionary trends and shared ancestry among diverse marine microbial phyla.</title>
        <authorList>
            <person name="McCarren J."/>
            <person name="Delong E.F."/>
        </authorList>
    </citation>
    <scope>NUCLEOTIDE SEQUENCE</scope>
</reference>
<keyword evidence="1" id="KW-0175">Coiled coil</keyword>